<dbReference type="GO" id="GO:0051301">
    <property type="term" value="P:cell division"/>
    <property type="evidence" value="ECO:0007669"/>
    <property type="project" value="UniProtKB-KW"/>
</dbReference>
<dbReference type="GO" id="GO:0007076">
    <property type="term" value="P:mitotic chromosome condensation"/>
    <property type="evidence" value="ECO:0007669"/>
    <property type="project" value="InterPro"/>
</dbReference>
<reference evidence="12" key="1">
    <citation type="submission" date="2015-12" db="EMBL/GenBank/DDBJ databases">
        <title>Update maize B73 reference genome by single molecule sequencing technologies.</title>
        <authorList>
            <consortium name="Maize Genome Sequencing Project"/>
            <person name="Ware D."/>
        </authorList>
    </citation>
    <scope>NUCLEOTIDE SEQUENCE [LARGE SCALE GENOMIC DNA]</scope>
    <source>
        <tissue evidence="12">Seedling</tissue>
    </source>
</reference>
<evidence type="ECO:0000256" key="7">
    <source>
        <dbReference type="ARBA" id="ARBA00022618"/>
    </source>
</evidence>
<dbReference type="InterPro" id="IPR022816">
    <property type="entry name" value="Condensin_barren_su2"/>
</dbReference>
<feature type="region of interest" description="Disordered" evidence="11">
    <location>
        <begin position="26"/>
        <end position="52"/>
    </location>
</feature>
<keyword evidence="5" id="KW-0158">Chromosome</keyword>
<sequence length="175" mass="19061">MPPAEDAPPQTPPPARWTAAGSRVLLQSPPPAFPLGSNDDQQERARARAAARAASVRRRSLAASIAPSKDPRHDLLNREQVMDLFHNCIKLASENKINQKNTWELGLIDHLSEIIQAGVDEDEETNFQKASCTLEAGVKIYSLRVDSVHSEAYKVLGGINRAGRGEEAGEGALEF</sequence>
<organism evidence="12">
    <name type="scientific">Zea mays</name>
    <name type="common">Maize</name>
    <dbReference type="NCBI Taxonomy" id="4577"/>
    <lineage>
        <taxon>Eukaryota</taxon>
        <taxon>Viridiplantae</taxon>
        <taxon>Streptophyta</taxon>
        <taxon>Embryophyta</taxon>
        <taxon>Tracheophyta</taxon>
        <taxon>Spermatophyta</taxon>
        <taxon>Magnoliopsida</taxon>
        <taxon>Liliopsida</taxon>
        <taxon>Poales</taxon>
        <taxon>Poaceae</taxon>
        <taxon>PACMAD clade</taxon>
        <taxon>Panicoideae</taxon>
        <taxon>Andropogonodae</taxon>
        <taxon>Andropogoneae</taxon>
        <taxon>Tripsacinae</taxon>
        <taxon>Zea</taxon>
    </lineage>
</organism>
<evidence type="ECO:0000256" key="10">
    <source>
        <dbReference type="ARBA" id="ARBA00023306"/>
    </source>
</evidence>
<comment type="similarity">
    <text evidence="3">Belongs to the CND2 (condensin subunit 2) family.</text>
</comment>
<keyword evidence="9" id="KW-0226">DNA condensation</keyword>
<evidence type="ECO:0000256" key="11">
    <source>
        <dbReference type="SAM" id="MobiDB-lite"/>
    </source>
</evidence>
<dbReference type="GO" id="GO:0000796">
    <property type="term" value="C:condensin complex"/>
    <property type="evidence" value="ECO:0007669"/>
    <property type="project" value="InterPro"/>
</dbReference>
<dbReference type="AlphaFoldDB" id="A0A1D6NNW6"/>
<dbReference type="PANTHER" id="PTHR13108:SF9">
    <property type="entry name" value="CONDENSIN COMPLEX SUBUNIT 2"/>
    <property type="match status" value="1"/>
</dbReference>
<evidence type="ECO:0000256" key="2">
    <source>
        <dbReference type="ARBA" id="ARBA00004496"/>
    </source>
</evidence>
<evidence type="ECO:0000256" key="8">
    <source>
        <dbReference type="ARBA" id="ARBA00022776"/>
    </source>
</evidence>
<accession>A0A1D6NNW6</accession>
<keyword evidence="10" id="KW-0131">Cell cycle</keyword>
<proteinExistence type="inferred from homology"/>
<dbReference type="GO" id="GO:0005737">
    <property type="term" value="C:cytoplasm"/>
    <property type="evidence" value="ECO:0007669"/>
    <property type="project" value="UniProtKB-SubCell"/>
</dbReference>
<gene>
    <name evidence="12" type="ORF">ZEAMMB73_Zm00001d044581</name>
</gene>
<keyword evidence="8" id="KW-0498">Mitosis</keyword>
<dbReference type="Pfam" id="PF05786">
    <property type="entry name" value="Cnd2"/>
    <property type="match status" value="1"/>
</dbReference>
<evidence type="ECO:0000256" key="4">
    <source>
        <dbReference type="ARBA" id="ARBA00016065"/>
    </source>
</evidence>
<evidence type="ECO:0000256" key="9">
    <source>
        <dbReference type="ARBA" id="ARBA00023067"/>
    </source>
</evidence>
<comment type="subcellular location">
    <subcellularLocation>
        <location evidence="1">Chromosome</location>
    </subcellularLocation>
    <subcellularLocation>
        <location evidence="2">Cytoplasm</location>
    </subcellularLocation>
</comment>
<name>A0A1D6NNW6_MAIZE</name>
<dbReference type="ExpressionAtlas" id="A0A1D6NNW6">
    <property type="expression patterns" value="baseline and differential"/>
</dbReference>
<keyword evidence="6" id="KW-0963">Cytoplasm</keyword>
<dbReference type="EMBL" id="CM007649">
    <property type="protein sequence ID" value="ONM41800.1"/>
    <property type="molecule type" value="Genomic_DNA"/>
</dbReference>
<evidence type="ECO:0000256" key="3">
    <source>
        <dbReference type="ARBA" id="ARBA00009471"/>
    </source>
</evidence>
<dbReference type="PANTHER" id="PTHR13108">
    <property type="entry name" value="CONDENSIN COMPLEX SUBUNIT 2"/>
    <property type="match status" value="1"/>
</dbReference>
<keyword evidence="7" id="KW-0132">Cell division</keyword>
<evidence type="ECO:0000256" key="5">
    <source>
        <dbReference type="ARBA" id="ARBA00022454"/>
    </source>
</evidence>
<evidence type="ECO:0000256" key="6">
    <source>
        <dbReference type="ARBA" id="ARBA00022490"/>
    </source>
</evidence>
<dbReference type="EMBL" id="CM007649">
    <property type="protein sequence ID" value="ONM41801.1"/>
    <property type="molecule type" value="Genomic_DNA"/>
</dbReference>
<protein>
    <recommendedName>
        <fullName evidence="4">Condensin complex subunit 2</fullName>
    </recommendedName>
</protein>
<dbReference type="EMBL" id="CM007649">
    <property type="protein sequence ID" value="ONM41796.1"/>
    <property type="molecule type" value="Genomic_DNA"/>
</dbReference>
<evidence type="ECO:0000313" key="12">
    <source>
        <dbReference type="EMBL" id="ONM41796.1"/>
    </source>
</evidence>
<evidence type="ECO:0000256" key="1">
    <source>
        <dbReference type="ARBA" id="ARBA00004286"/>
    </source>
</evidence>